<proteinExistence type="predicted"/>
<keyword evidence="2" id="KW-1185">Reference proteome</keyword>
<dbReference type="EMBL" id="CAJPVJ010011412">
    <property type="protein sequence ID" value="CAG2173786.1"/>
    <property type="molecule type" value="Genomic_DNA"/>
</dbReference>
<name>A0A7R9QSZ0_9ACAR</name>
<accession>A0A7R9QSZ0</accession>
<dbReference type="Proteomes" id="UP000728032">
    <property type="component" value="Unassembled WGS sequence"/>
</dbReference>
<organism evidence="1">
    <name type="scientific">Oppiella nova</name>
    <dbReference type="NCBI Taxonomy" id="334625"/>
    <lineage>
        <taxon>Eukaryota</taxon>
        <taxon>Metazoa</taxon>
        <taxon>Ecdysozoa</taxon>
        <taxon>Arthropoda</taxon>
        <taxon>Chelicerata</taxon>
        <taxon>Arachnida</taxon>
        <taxon>Acari</taxon>
        <taxon>Acariformes</taxon>
        <taxon>Sarcoptiformes</taxon>
        <taxon>Oribatida</taxon>
        <taxon>Brachypylina</taxon>
        <taxon>Oppioidea</taxon>
        <taxon>Oppiidae</taxon>
        <taxon>Oppiella</taxon>
    </lineage>
</organism>
<dbReference type="EMBL" id="OC926237">
    <property type="protein sequence ID" value="CAD7656599.1"/>
    <property type="molecule type" value="Genomic_DNA"/>
</dbReference>
<gene>
    <name evidence="1" type="ORF">ONB1V03_LOCUS13235</name>
</gene>
<sequence length="70" mass="8335">MEKRNLDFGHHSFLVDNANERRLLNKALPPSLLPMMSVKRFNSPIVLFFWIKDILRNSFKSIYHVHVKKV</sequence>
<protein>
    <submittedName>
        <fullName evidence="1">Uncharacterized protein</fullName>
    </submittedName>
</protein>
<dbReference type="AlphaFoldDB" id="A0A7R9QSZ0"/>
<evidence type="ECO:0000313" key="2">
    <source>
        <dbReference type="Proteomes" id="UP000728032"/>
    </source>
</evidence>
<reference evidence="1" key="1">
    <citation type="submission" date="2020-11" db="EMBL/GenBank/DDBJ databases">
        <authorList>
            <person name="Tran Van P."/>
        </authorList>
    </citation>
    <scope>NUCLEOTIDE SEQUENCE</scope>
</reference>
<evidence type="ECO:0000313" key="1">
    <source>
        <dbReference type="EMBL" id="CAD7656599.1"/>
    </source>
</evidence>